<dbReference type="NCBIfam" id="TIGR01354">
    <property type="entry name" value="cyt_deam_tetra"/>
    <property type="match status" value="1"/>
</dbReference>
<dbReference type="GO" id="GO:0004126">
    <property type="term" value="F:cytidine deaminase activity"/>
    <property type="evidence" value="ECO:0007669"/>
    <property type="project" value="UniProtKB-UniRule"/>
</dbReference>
<feature type="binding site" evidence="14">
    <location>
        <position position="53"/>
    </location>
    <ligand>
        <name>Zn(2+)</name>
        <dbReference type="ChEBI" id="CHEBI:29105"/>
        <note>catalytic</note>
    </ligand>
</feature>
<comment type="catalytic activity">
    <reaction evidence="10 15">
        <text>2'-deoxycytidine + H2O + H(+) = 2'-deoxyuridine + NH4(+)</text>
        <dbReference type="Rhea" id="RHEA:13433"/>
        <dbReference type="ChEBI" id="CHEBI:15377"/>
        <dbReference type="ChEBI" id="CHEBI:15378"/>
        <dbReference type="ChEBI" id="CHEBI:15698"/>
        <dbReference type="ChEBI" id="CHEBI:16450"/>
        <dbReference type="ChEBI" id="CHEBI:28938"/>
        <dbReference type="EC" id="3.5.4.5"/>
    </reaction>
</comment>
<gene>
    <name evidence="17" type="primary">cdd</name>
    <name evidence="17" type="ORF">FPZ44_15285</name>
</gene>
<dbReference type="Gene3D" id="3.40.140.10">
    <property type="entry name" value="Cytidine Deaminase, domain 2"/>
    <property type="match status" value="1"/>
</dbReference>
<evidence type="ECO:0000256" key="10">
    <source>
        <dbReference type="ARBA" id="ARBA00049252"/>
    </source>
</evidence>
<dbReference type="NCBIfam" id="NF004064">
    <property type="entry name" value="PRK05578.1"/>
    <property type="match status" value="1"/>
</dbReference>
<evidence type="ECO:0000256" key="15">
    <source>
        <dbReference type="RuleBase" id="RU364006"/>
    </source>
</evidence>
<dbReference type="InterPro" id="IPR050202">
    <property type="entry name" value="Cyt/Deoxycyt_deaminase"/>
</dbReference>
<accession>A0A559J349</accession>
<dbReference type="PANTHER" id="PTHR11644">
    <property type="entry name" value="CYTIDINE DEAMINASE"/>
    <property type="match status" value="1"/>
</dbReference>
<protein>
    <recommendedName>
        <fullName evidence="5 15">Cytidine deaminase</fullName>
        <ecNumber evidence="4 15">3.5.4.5</ecNumber>
    </recommendedName>
    <alternativeName>
        <fullName evidence="9 15">Cytidine aminohydrolase</fullName>
    </alternativeName>
</protein>
<evidence type="ECO:0000313" key="18">
    <source>
        <dbReference type="Proteomes" id="UP000318102"/>
    </source>
</evidence>
<evidence type="ECO:0000256" key="1">
    <source>
        <dbReference type="ARBA" id="ARBA00001947"/>
    </source>
</evidence>
<evidence type="ECO:0000256" key="11">
    <source>
        <dbReference type="ARBA" id="ARBA00049558"/>
    </source>
</evidence>
<evidence type="ECO:0000256" key="6">
    <source>
        <dbReference type="ARBA" id="ARBA00022723"/>
    </source>
</evidence>
<feature type="binding site" evidence="14">
    <location>
        <position position="91"/>
    </location>
    <ligand>
        <name>Zn(2+)</name>
        <dbReference type="ChEBI" id="CHEBI:29105"/>
        <note>catalytic</note>
    </ligand>
</feature>
<comment type="cofactor">
    <cofactor evidence="1 14 15">
        <name>Zn(2+)</name>
        <dbReference type="ChEBI" id="CHEBI:29105"/>
    </cofactor>
</comment>
<evidence type="ECO:0000256" key="8">
    <source>
        <dbReference type="ARBA" id="ARBA00022833"/>
    </source>
</evidence>
<dbReference type="Proteomes" id="UP000318102">
    <property type="component" value="Unassembled WGS sequence"/>
</dbReference>
<dbReference type="GO" id="GO:0072527">
    <property type="term" value="P:pyrimidine-containing compound metabolic process"/>
    <property type="evidence" value="ECO:0007669"/>
    <property type="project" value="UniProtKB-ARBA"/>
</dbReference>
<dbReference type="SUPFAM" id="SSF53927">
    <property type="entry name" value="Cytidine deaminase-like"/>
    <property type="match status" value="1"/>
</dbReference>
<dbReference type="PROSITE" id="PS51747">
    <property type="entry name" value="CYT_DCMP_DEAMINASES_2"/>
    <property type="match status" value="1"/>
</dbReference>
<keyword evidence="8 14" id="KW-0862">Zinc</keyword>
<dbReference type="EC" id="3.5.4.5" evidence="4 15"/>
<dbReference type="CDD" id="cd01283">
    <property type="entry name" value="cytidine_deaminase"/>
    <property type="match status" value="1"/>
</dbReference>
<dbReference type="InterPro" id="IPR016193">
    <property type="entry name" value="Cytidine_deaminase-like"/>
</dbReference>
<evidence type="ECO:0000256" key="2">
    <source>
        <dbReference type="ARBA" id="ARBA00003949"/>
    </source>
</evidence>
<dbReference type="GO" id="GO:0005829">
    <property type="term" value="C:cytosol"/>
    <property type="evidence" value="ECO:0007669"/>
    <property type="project" value="TreeGrafter"/>
</dbReference>
<evidence type="ECO:0000256" key="7">
    <source>
        <dbReference type="ARBA" id="ARBA00022801"/>
    </source>
</evidence>
<evidence type="ECO:0000259" key="16">
    <source>
        <dbReference type="PROSITE" id="PS51747"/>
    </source>
</evidence>
<keyword evidence="7 15" id="KW-0378">Hydrolase</keyword>
<dbReference type="RefSeq" id="WP_144991401.1">
    <property type="nucleotide sequence ID" value="NZ_VNJK01000001.1"/>
</dbReference>
<comment type="catalytic activity">
    <reaction evidence="11 15">
        <text>cytidine + H2O + H(+) = uridine + NH4(+)</text>
        <dbReference type="Rhea" id="RHEA:16069"/>
        <dbReference type="ChEBI" id="CHEBI:15377"/>
        <dbReference type="ChEBI" id="CHEBI:15378"/>
        <dbReference type="ChEBI" id="CHEBI:16704"/>
        <dbReference type="ChEBI" id="CHEBI:17562"/>
        <dbReference type="ChEBI" id="CHEBI:28938"/>
        <dbReference type="EC" id="3.5.4.5"/>
    </reaction>
</comment>
<evidence type="ECO:0000256" key="9">
    <source>
        <dbReference type="ARBA" id="ARBA00032005"/>
    </source>
</evidence>
<comment type="caution">
    <text evidence="17">The sequence shown here is derived from an EMBL/GenBank/DDBJ whole genome shotgun (WGS) entry which is preliminary data.</text>
</comment>
<feature type="domain" description="CMP/dCMP-type deaminase" evidence="16">
    <location>
        <begin position="1"/>
        <end position="130"/>
    </location>
</feature>
<dbReference type="GO" id="GO:0055086">
    <property type="term" value="P:nucleobase-containing small molecule metabolic process"/>
    <property type="evidence" value="ECO:0007669"/>
    <property type="project" value="UniProtKB-ARBA"/>
</dbReference>
<dbReference type="FunFam" id="3.40.140.10:FF:000008">
    <property type="entry name" value="Cytidine deaminase"/>
    <property type="match status" value="1"/>
</dbReference>
<proteinExistence type="inferred from homology"/>
<dbReference type="Pfam" id="PF00383">
    <property type="entry name" value="dCMP_cyt_deam_1"/>
    <property type="match status" value="1"/>
</dbReference>
<feature type="binding site" evidence="14">
    <location>
        <position position="88"/>
    </location>
    <ligand>
        <name>Zn(2+)</name>
        <dbReference type="ChEBI" id="CHEBI:29105"/>
        <note>catalytic</note>
    </ligand>
</feature>
<evidence type="ECO:0000256" key="5">
    <source>
        <dbReference type="ARBA" id="ARBA00018266"/>
    </source>
</evidence>
<name>A0A559J349_9BACL</name>
<dbReference type="PROSITE" id="PS00903">
    <property type="entry name" value="CYT_DCMP_DEAMINASES_1"/>
    <property type="match status" value="1"/>
</dbReference>
<keyword evidence="18" id="KW-1185">Reference proteome</keyword>
<dbReference type="GO" id="GO:0008270">
    <property type="term" value="F:zinc ion binding"/>
    <property type="evidence" value="ECO:0007669"/>
    <property type="project" value="UniProtKB-UniRule"/>
</dbReference>
<feature type="binding site" evidence="13">
    <location>
        <begin position="42"/>
        <end position="48"/>
    </location>
    <ligand>
        <name>substrate</name>
    </ligand>
</feature>
<sequence>MDKQQLMELARQARERAYTPYSHFKVGAALLDSEGNVHMGCNVENAAYGPTNCAERTALFRAIADGCSAKSFQAIAVIGDTTAPITPCGVCRQVLVELCAAEMPVYMGNLNGDLVETTIGELLPGAFDVSSLDSSASRTEGLANS</sequence>
<dbReference type="EMBL" id="VNJK01000001">
    <property type="protein sequence ID" value="TVX94293.1"/>
    <property type="molecule type" value="Genomic_DNA"/>
</dbReference>
<dbReference type="InterPro" id="IPR006262">
    <property type="entry name" value="Cyt_deam_tetra"/>
</dbReference>
<evidence type="ECO:0000256" key="13">
    <source>
        <dbReference type="PIRSR" id="PIRSR606262-2"/>
    </source>
</evidence>
<dbReference type="GO" id="GO:0042802">
    <property type="term" value="F:identical protein binding"/>
    <property type="evidence" value="ECO:0007669"/>
    <property type="project" value="UniProtKB-ARBA"/>
</dbReference>
<feature type="active site" description="Proton donor" evidence="12">
    <location>
        <position position="55"/>
    </location>
</feature>
<comment type="similarity">
    <text evidence="3 15">Belongs to the cytidine and deoxycytidylate deaminase family.</text>
</comment>
<reference evidence="17 18" key="1">
    <citation type="submission" date="2019-07" db="EMBL/GenBank/DDBJ databases">
        <authorList>
            <person name="Kim J."/>
        </authorList>
    </citation>
    <scope>NUCLEOTIDE SEQUENCE [LARGE SCALE GENOMIC DNA]</scope>
    <source>
        <strain evidence="17 18">N4</strain>
    </source>
</reference>
<dbReference type="InterPro" id="IPR002125">
    <property type="entry name" value="CMP_dCMP_dom"/>
</dbReference>
<dbReference type="PANTHER" id="PTHR11644:SF2">
    <property type="entry name" value="CYTIDINE DEAMINASE"/>
    <property type="match status" value="1"/>
</dbReference>
<evidence type="ECO:0000256" key="14">
    <source>
        <dbReference type="PIRSR" id="PIRSR606262-3"/>
    </source>
</evidence>
<evidence type="ECO:0000256" key="3">
    <source>
        <dbReference type="ARBA" id="ARBA00006576"/>
    </source>
</evidence>
<comment type="function">
    <text evidence="2 15">This enzyme scavenges exogenous and endogenous cytidine and 2'-deoxycytidine for UMP synthesis.</text>
</comment>
<evidence type="ECO:0000256" key="4">
    <source>
        <dbReference type="ARBA" id="ARBA00012783"/>
    </source>
</evidence>
<evidence type="ECO:0000313" key="17">
    <source>
        <dbReference type="EMBL" id="TVX94293.1"/>
    </source>
</evidence>
<keyword evidence="6 14" id="KW-0479">Metal-binding</keyword>
<evidence type="ECO:0000256" key="12">
    <source>
        <dbReference type="PIRSR" id="PIRSR606262-1"/>
    </source>
</evidence>
<dbReference type="InterPro" id="IPR016192">
    <property type="entry name" value="APOBEC/CMP_deaminase_Zn-bd"/>
</dbReference>
<organism evidence="17 18">
    <name type="scientific">Paenibacillus agilis</name>
    <dbReference type="NCBI Taxonomy" id="3020863"/>
    <lineage>
        <taxon>Bacteria</taxon>
        <taxon>Bacillati</taxon>
        <taxon>Bacillota</taxon>
        <taxon>Bacilli</taxon>
        <taxon>Bacillales</taxon>
        <taxon>Paenibacillaceae</taxon>
        <taxon>Paenibacillus</taxon>
    </lineage>
</organism>
<dbReference type="AlphaFoldDB" id="A0A559J349"/>
<dbReference type="OrthoDB" id="9795347at2"/>